<accession>A0ABQ3YVZ8</accession>
<evidence type="ECO:0000313" key="1">
    <source>
        <dbReference type="EMBL" id="GIE01702.1"/>
    </source>
</evidence>
<dbReference type="RefSeq" id="WP_239132423.1">
    <property type="nucleotide sequence ID" value="NZ_BAAATX010000005.1"/>
</dbReference>
<name>A0ABQ3YVZ8_9ACTN</name>
<comment type="caution">
    <text evidence="1">The sequence shown here is derived from an EMBL/GenBank/DDBJ whole genome shotgun (WGS) entry which is preliminary data.</text>
</comment>
<proteinExistence type="predicted"/>
<sequence length="256" mass="29216">MSLIDLHSGFRDKDQRSLAQGVVMRWLNGEHDQAEGRTLVKLWWQLATNDQELTEADLDRDLSPVHRQAAQELITAIRQSPAAIDAWLDAAARQFPVPESTGHQARFGDRASFAVEAGEFQSPQLRVVDLWAGGERLTVDDNTAYLPVFIGFMRSTADQVRRRELQPCPFPGRSPEDNFRRLERAKPELRERFWFMQWGETVDNVAKYAYLDNDVLVIVFSFWREARGRTFVARIPPEEFVTTLVTAADLLAEGLA</sequence>
<keyword evidence="2" id="KW-1185">Reference proteome</keyword>
<gene>
    <name evidence="1" type="ORF">Adu01nite_30520</name>
</gene>
<protein>
    <submittedName>
        <fullName evidence="1">Uncharacterized protein</fullName>
    </submittedName>
</protein>
<dbReference type="EMBL" id="BOML01000025">
    <property type="protein sequence ID" value="GIE01702.1"/>
    <property type="molecule type" value="Genomic_DNA"/>
</dbReference>
<evidence type="ECO:0000313" key="2">
    <source>
        <dbReference type="Proteomes" id="UP000637628"/>
    </source>
</evidence>
<organism evidence="1 2">
    <name type="scientific">Paractinoplanes durhamensis</name>
    <dbReference type="NCBI Taxonomy" id="113563"/>
    <lineage>
        <taxon>Bacteria</taxon>
        <taxon>Bacillati</taxon>
        <taxon>Actinomycetota</taxon>
        <taxon>Actinomycetes</taxon>
        <taxon>Micromonosporales</taxon>
        <taxon>Micromonosporaceae</taxon>
        <taxon>Paractinoplanes</taxon>
    </lineage>
</organism>
<dbReference type="Proteomes" id="UP000637628">
    <property type="component" value="Unassembled WGS sequence"/>
</dbReference>
<reference evidence="1 2" key="1">
    <citation type="submission" date="2021-01" db="EMBL/GenBank/DDBJ databases">
        <title>Whole genome shotgun sequence of Actinoplanes durhamensis NBRC 14914.</title>
        <authorList>
            <person name="Komaki H."/>
            <person name="Tamura T."/>
        </authorList>
    </citation>
    <scope>NUCLEOTIDE SEQUENCE [LARGE SCALE GENOMIC DNA]</scope>
    <source>
        <strain evidence="1 2">NBRC 14914</strain>
    </source>
</reference>